<comment type="caution">
    <text evidence="1">The sequence shown here is derived from an EMBL/GenBank/DDBJ whole genome shotgun (WGS) entry which is preliminary data.</text>
</comment>
<name>A0A917U6M4_9ACTN</name>
<sequence length="104" mass="11509">MLETIGGSGHRVVPYLDAWPSQPGAAPARHLAAFIPDWMVSTEARDQFWVDVDRWLRGPHPCTLLTAACMDASDPSVIEELGNAEDSLAAYRSWRESEQTESLP</sequence>
<gene>
    <name evidence="1" type="ORF">GCM10011608_53010</name>
</gene>
<proteinExistence type="predicted"/>
<organism evidence="1 2">
    <name type="scientific">Micromonospora sonchi</name>
    <dbReference type="NCBI Taxonomy" id="1763543"/>
    <lineage>
        <taxon>Bacteria</taxon>
        <taxon>Bacillati</taxon>
        <taxon>Actinomycetota</taxon>
        <taxon>Actinomycetes</taxon>
        <taxon>Micromonosporales</taxon>
        <taxon>Micromonosporaceae</taxon>
        <taxon>Micromonospora</taxon>
    </lineage>
</organism>
<dbReference type="AlphaFoldDB" id="A0A917U6M4"/>
<evidence type="ECO:0000313" key="2">
    <source>
        <dbReference type="Proteomes" id="UP000608890"/>
    </source>
</evidence>
<evidence type="ECO:0000313" key="1">
    <source>
        <dbReference type="EMBL" id="GGM61333.1"/>
    </source>
</evidence>
<reference evidence="1" key="1">
    <citation type="journal article" date="2014" name="Int. J. Syst. Evol. Microbiol.">
        <title>Complete genome sequence of Corynebacterium casei LMG S-19264T (=DSM 44701T), isolated from a smear-ripened cheese.</title>
        <authorList>
            <consortium name="US DOE Joint Genome Institute (JGI-PGF)"/>
            <person name="Walter F."/>
            <person name="Albersmeier A."/>
            <person name="Kalinowski J."/>
            <person name="Ruckert C."/>
        </authorList>
    </citation>
    <scope>NUCLEOTIDE SEQUENCE</scope>
    <source>
        <strain evidence="1">CGMCC 4.7312</strain>
    </source>
</reference>
<keyword evidence="2" id="KW-1185">Reference proteome</keyword>
<reference evidence="1" key="2">
    <citation type="submission" date="2020-09" db="EMBL/GenBank/DDBJ databases">
        <authorList>
            <person name="Sun Q."/>
            <person name="Zhou Y."/>
        </authorList>
    </citation>
    <scope>NUCLEOTIDE SEQUENCE</scope>
    <source>
        <strain evidence="1">CGMCC 4.7312</strain>
    </source>
</reference>
<dbReference type="EMBL" id="BMNB01000035">
    <property type="protein sequence ID" value="GGM61333.1"/>
    <property type="molecule type" value="Genomic_DNA"/>
</dbReference>
<protein>
    <submittedName>
        <fullName evidence="1">Uncharacterized protein</fullName>
    </submittedName>
</protein>
<accession>A0A917U6M4</accession>
<dbReference type="Proteomes" id="UP000608890">
    <property type="component" value="Unassembled WGS sequence"/>
</dbReference>